<keyword evidence="2" id="KW-1003">Cell membrane</keyword>
<evidence type="ECO:0000256" key="6">
    <source>
        <dbReference type="SAM" id="Phobius"/>
    </source>
</evidence>
<evidence type="ECO:0000313" key="7">
    <source>
        <dbReference type="EMBL" id="ATC87912.1"/>
    </source>
</evidence>
<keyword evidence="3 6" id="KW-0812">Transmembrane</keyword>
<feature type="transmembrane region" description="Helical" evidence="6">
    <location>
        <begin position="41"/>
        <end position="66"/>
    </location>
</feature>
<dbReference type="EMBL" id="CP011025">
    <property type="protein sequence ID" value="ATC87912.1"/>
    <property type="molecule type" value="Genomic_DNA"/>
</dbReference>
<dbReference type="OrthoDB" id="581870at2"/>
<evidence type="ECO:0000256" key="5">
    <source>
        <dbReference type="ARBA" id="ARBA00023136"/>
    </source>
</evidence>
<dbReference type="PANTHER" id="PTHR30086:SF21">
    <property type="entry name" value="TRANSPORT PROTEIN"/>
    <property type="match status" value="1"/>
</dbReference>
<reference evidence="7 8" key="1">
    <citation type="journal article" date="2012" name="J. Bacteriol.">
        <title>Genome sequences of type strains of seven species of the marine bacterium Pseudoalteromonas.</title>
        <authorList>
            <person name="Xie B.B."/>
            <person name="Shu Y.L."/>
            <person name="Qin Q.L."/>
            <person name="Rong J.C."/>
            <person name="Zhang X.Y."/>
            <person name="Chen X.L."/>
            <person name="Shi M."/>
            <person name="He H.L."/>
            <person name="Zhou B.C."/>
            <person name="Zhang Y.Z."/>
        </authorList>
    </citation>
    <scope>NUCLEOTIDE SEQUENCE [LARGE SCALE GENOMIC DNA]</scope>
    <source>
        <strain evidence="7 8">A 37-1-2</strain>
    </source>
</reference>
<organism evidence="7 8">
    <name type="scientific">Pseudoalteromonas arctica A 37-1-2</name>
    <dbReference type="NCBI Taxonomy" id="1117313"/>
    <lineage>
        <taxon>Bacteria</taxon>
        <taxon>Pseudomonadati</taxon>
        <taxon>Pseudomonadota</taxon>
        <taxon>Gammaproteobacteria</taxon>
        <taxon>Alteromonadales</taxon>
        <taxon>Pseudoalteromonadaceae</taxon>
        <taxon>Pseudoalteromonas</taxon>
    </lineage>
</organism>
<sequence length="212" mass="23276">MEYLDEFLLIVIAHFFAVASPGPDFAVVLKQSVQQGRRNALWTSAGVGAAILLHVAYCVLGVALILTQSPSLFMALKYLAGAYLAYLGVQALRAAKPPASNEGEAAKDVENKTVQEESVWLAFRRGFFTNALNPKATLFFMSLFTLVISPTTPTSVQVGYGVYMALATWAWFSMLSIILSRNNVRGFFQQRGYWFDRGIGVILIALAVRVVI</sequence>
<dbReference type="GO" id="GO:0015171">
    <property type="term" value="F:amino acid transmembrane transporter activity"/>
    <property type="evidence" value="ECO:0007669"/>
    <property type="project" value="TreeGrafter"/>
</dbReference>
<dbReference type="KEGG" id="part:PARC_a3562"/>
<evidence type="ECO:0008006" key="9">
    <source>
        <dbReference type="Google" id="ProtNLM"/>
    </source>
</evidence>
<keyword evidence="4 6" id="KW-1133">Transmembrane helix</keyword>
<feature type="transmembrane region" description="Helical" evidence="6">
    <location>
        <begin position="192"/>
        <end position="211"/>
    </location>
</feature>
<dbReference type="PANTHER" id="PTHR30086">
    <property type="entry name" value="ARGININE EXPORTER PROTEIN ARGO"/>
    <property type="match status" value="1"/>
</dbReference>
<accession>A0A290S763</accession>
<feature type="transmembrane region" description="Helical" evidence="6">
    <location>
        <begin position="6"/>
        <end position="29"/>
    </location>
</feature>
<gene>
    <name evidence="7" type="ORF">PARC_a3562</name>
</gene>
<dbReference type="AlphaFoldDB" id="A0A290S763"/>
<evidence type="ECO:0000256" key="2">
    <source>
        <dbReference type="ARBA" id="ARBA00022475"/>
    </source>
</evidence>
<evidence type="ECO:0000313" key="8">
    <source>
        <dbReference type="Proteomes" id="UP000016505"/>
    </source>
</evidence>
<dbReference type="RefSeq" id="WP_007586498.1">
    <property type="nucleotide sequence ID" value="NZ_CP011025.1"/>
</dbReference>
<dbReference type="PIRSF" id="PIRSF006324">
    <property type="entry name" value="LeuE"/>
    <property type="match status" value="1"/>
</dbReference>
<dbReference type="GO" id="GO:0005886">
    <property type="term" value="C:plasma membrane"/>
    <property type="evidence" value="ECO:0007669"/>
    <property type="project" value="UniProtKB-SubCell"/>
</dbReference>
<proteinExistence type="predicted"/>
<feature type="transmembrane region" description="Helical" evidence="6">
    <location>
        <begin position="127"/>
        <end position="148"/>
    </location>
</feature>
<keyword evidence="5 6" id="KW-0472">Membrane</keyword>
<feature type="transmembrane region" description="Helical" evidence="6">
    <location>
        <begin position="160"/>
        <end position="180"/>
    </location>
</feature>
<evidence type="ECO:0000256" key="4">
    <source>
        <dbReference type="ARBA" id="ARBA00022989"/>
    </source>
</evidence>
<evidence type="ECO:0000256" key="1">
    <source>
        <dbReference type="ARBA" id="ARBA00004651"/>
    </source>
</evidence>
<comment type="subcellular location">
    <subcellularLocation>
        <location evidence="1">Cell membrane</location>
        <topology evidence="1">Multi-pass membrane protein</topology>
    </subcellularLocation>
</comment>
<dbReference type="InterPro" id="IPR001123">
    <property type="entry name" value="LeuE-type"/>
</dbReference>
<dbReference type="Pfam" id="PF01810">
    <property type="entry name" value="LysE"/>
    <property type="match status" value="1"/>
</dbReference>
<protein>
    <recommendedName>
        <fullName evidence="9">Lysine transporter LysE</fullName>
    </recommendedName>
</protein>
<evidence type="ECO:0000256" key="3">
    <source>
        <dbReference type="ARBA" id="ARBA00022692"/>
    </source>
</evidence>
<name>A0A290S763_9GAMM</name>
<dbReference type="Proteomes" id="UP000016505">
    <property type="component" value="Chromosome I"/>
</dbReference>